<reference evidence="4" key="1">
    <citation type="submission" date="2016-10" db="EMBL/GenBank/DDBJ databases">
        <authorList>
            <person name="Varghese N."/>
            <person name="Submissions S."/>
        </authorList>
    </citation>
    <scope>NUCLEOTIDE SEQUENCE [LARGE SCALE GENOMIC DNA]</scope>
    <source>
        <strain evidence="4">DC30,IBRC 10041,KCTC 4046</strain>
    </source>
</reference>
<protein>
    <recommendedName>
        <fullName evidence="5">Zinc-ribbon domain-containing protein</fullName>
    </recommendedName>
</protein>
<evidence type="ECO:0000313" key="3">
    <source>
        <dbReference type="EMBL" id="SDX91777.1"/>
    </source>
</evidence>
<dbReference type="OrthoDB" id="185849at2157"/>
<organism evidence="3 4">
    <name type="scientific">Halopenitus persicus</name>
    <dbReference type="NCBI Taxonomy" id="1048396"/>
    <lineage>
        <taxon>Archaea</taxon>
        <taxon>Methanobacteriati</taxon>
        <taxon>Methanobacteriota</taxon>
        <taxon>Stenosarchaea group</taxon>
        <taxon>Halobacteria</taxon>
        <taxon>Halobacteriales</taxon>
        <taxon>Haloferacaceae</taxon>
        <taxon>Halopenitus</taxon>
    </lineage>
</organism>
<evidence type="ECO:0008006" key="5">
    <source>
        <dbReference type="Google" id="ProtNLM"/>
    </source>
</evidence>
<evidence type="ECO:0000313" key="4">
    <source>
        <dbReference type="Proteomes" id="UP000199079"/>
    </source>
</evidence>
<evidence type="ECO:0000256" key="1">
    <source>
        <dbReference type="SAM" id="MobiDB-lite"/>
    </source>
</evidence>
<dbReference type="AlphaFoldDB" id="A0A1H3FLU4"/>
<accession>A0A1H3FLU4</accession>
<feature type="region of interest" description="Disordered" evidence="1">
    <location>
        <begin position="46"/>
        <end position="101"/>
    </location>
</feature>
<dbReference type="RefSeq" id="WP_092730928.1">
    <property type="nucleotide sequence ID" value="NZ_FNPC01000002.1"/>
</dbReference>
<gene>
    <name evidence="3" type="ORF">SAMN05216564_102113</name>
</gene>
<dbReference type="Proteomes" id="UP000199079">
    <property type="component" value="Unassembled WGS sequence"/>
</dbReference>
<name>A0A1H3FLU4_9EURY</name>
<keyword evidence="2" id="KW-0812">Transmembrane</keyword>
<proteinExistence type="predicted"/>
<keyword evidence="2" id="KW-0472">Membrane</keyword>
<feature type="transmembrane region" description="Helical" evidence="2">
    <location>
        <begin position="109"/>
        <end position="126"/>
    </location>
</feature>
<feature type="transmembrane region" description="Helical" evidence="2">
    <location>
        <begin position="169"/>
        <end position="191"/>
    </location>
</feature>
<evidence type="ECO:0000256" key="2">
    <source>
        <dbReference type="SAM" id="Phobius"/>
    </source>
</evidence>
<sequence length="200" mass="20097">MSRRSDRGPPDRSLRAEEVYCTSCGEAIKREAELCPNCGVRNEVAGGGRAGGAGGGTRASGASGRRSGRGGPGSTGTAAAGTTAAGSAPGGTGTADAAGTSGTTVSDTWWYGVAGATALWAVLLVVSGVGGSLGALGGLLVLVAWIGLPASAYFDMQYVRANSDWDPNTAVWVLVLAIWFVGMIAGAIYLYRRHETLGTP</sequence>
<dbReference type="EMBL" id="FNPC01000002">
    <property type="protein sequence ID" value="SDX91777.1"/>
    <property type="molecule type" value="Genomic_DNA"/>
</dbReference>
<keyword evidence="4" id="KW-1185">Reference proteome</keyword>
<feature type="transmembrane region" description="Helical" evidence="2">
    <location>
        <begin position="133"/>
        <end position="154"/>
    </location>
</feature>
<feature type="compositionally biased region" description="Low complexity" evidence="1">
    <location>
        <begin position="75"/>
        <end position="87"/>
    </location>
</feature>
<feature type="compositionally biased region" description="Gly residues" evidence="1">
    <location>
        <begin position="46"/>
        <end position="58"/>
    </location>
</feature>
<keyword evidence="2" id="KW-1133">Transmembrane helix</keyword>